<accession>A0A537JIP9</accession>
<keyword evidence="1" id="KW-0812">Transmembrane</keyword>
<reference evidence="2 3" key="1">
    <citation type="journal article" date="2019" name="Nat. Microbiol.">
        <title>Mediterranean grassland soil C-N compound turnover is dependent on rainfall and depth, and is mediated by genomically divergent microorganisms.</title>
        <authorList>
            <person name="Diamond S."/>
            <person name="Andeer P.F."/>
            <person name="Li Z."/>
            <person name="Crits-Christoph A."/>
            <person name="Burstein D."/>
            <person name="Anantharaman K."/>
            <person name="Lane K.R."/>
            <person name="Thomas B.C."/>
            <person name="Pan C."/>
            <person name="Northen T.R."/>
            <person name="Banfield J.F."/>
        </authorList>
    </citation>
    <scope>NUCLEOTIDE SEQUENCE [LARGE SCALE GENOMIC DNA]</scope>
    <source>
        <strain evidence="2">NP_7</strain>
    </source>
</reference>
<evidence type="ECO:0000313" key="3">
    <source>
        <dbReference type="Proteomes" id="UP000320048"/>
    </source>
</evidence>
<evidence type="ECO:0000313" key="2">
    <source>
        <dbReference type="EMBL" id="TMI83421.1"/>
    </source>
</evidence>
<dbReference type="AlphaFoldDB" id="A0A537JIP9"/>
<proteinExistence type="predicted"/>
<keyword evidence="1" id="KW-0472">Membrane</keyword>
<keyword evidence="1" id="KW-1133">Transmembrane helix</keyword>
<dbReference type="Proteomes" id="UP000320048">
    <property type="component" value="Unassembled WGS sequence"/>
</dbReference>
<name>A0A537JIP9_9BACT</name>
<feature type="transmembrane region" description="Helical" evidence="1">
    <location>
        <begin position="45"/>
        <end position="67"/>
    </location>
</feature>
<dbReference type="EMBL" id="VBAO01000076">
    <property type="protein sequence ID" value="TMI83421.1"/>
    <property type="molecule type" value="Genomic_DNA"/>
</dbReference>
<organism evidence="2 3">
    <name type="scientific">Candidatus Segetimicrobium genomatis</name>
    <dbReference type="NCBI Taxonomy" id="2569760"/>
    <lineage>
        <taxon>Bacteria</taxon>
        <taxon>Bacillati</taxon>
        <taxon>Candidatus Sysuimicrobiota</taxon>
        <taxon>Candidatus Sysuimicrobiia</taxon>
        <taxon>Candidatus Sysuimicrobiales</taxon>
        <taxon>Candidatus Segetimicrobiaceae</taxon>
        <taxon>Candidatus Segetimicrobium</taxon>
    </lineage>
</organism>
<comment type="caution">
    <text evidence="2">The sequence shown here is derived from an EMBL/GenBank/DDBJ whole genome shotgun (WGS) entry which is preliminary data.</text>
</comment>
<protein>
    <submittedName>
        <fullName evidence="2">Uncharacterized protein</fullName>
    </submittedName>
</protein>
<evidence type="ECO:0000256" key="1">
    <source>
        <dbReference type="SAM" id="Phobius"/>
    </source>
</evidence>
<gene>
    <name evidence="2" type="ORF">E6H04_02965</name>
</gene>
<sequence length="109" mass="11712">MTLLIVGIVGATSLTSYVVGSRSLGLPTTDLSAALKKMLDCIGTILIFTVLNLAIGAAAILGARFLIGRFVSLYFLNDETWVVLSALQGLTWALWRQAGRSRPSISRRT</sequence>